<protein>
    <submittedName>
        <fullName evidence="2">Uncharacterized protein</fullName>
    </submittedName>
</protein>
<comment type="caution">
    <text evidence="2">The sequence shown here is derived from an EMBL/GenBank/DDBJ whole genome shotgun (WGS) entry which is preliminary data.</text>
</comment>
<name>A0A2P5A9P6_TREOI</name>
<proteinExistence type="predicted"/>
<feature type="region of interest" description="Disordered" evidence="1">
    <location>
        <begin position="40"/>
        <end position="75"/>
    </location>
</feature>
<feature type="compositionally biased region" description="Basic residues" evidence="1">
    <location>
        <begin position="40"/>
        <end position="49"/>
    </location>
</feature>
<dbReference type="OrthoDB" id="10487742at2759"/>
<sequence length="75" mass="8274">NKMLEIHNTQSQASSQSGSSSSAFVTDAHIADEVLGTRRKFRRGIRPKLSKSASSTRSVSPDFRPPVPEDVQQYI</sequence>
<organism evidence="2 3">
    <name type="scientific">Trema orientale</name>
    <name type="common">Charcoal tree</name>
    <name type="synonym">Celtis orientalis</name>
    <dbReference type="NCBI Taxonomy" id="63057"/>
    <lineage>
        <taxon>Eukaryota</taxon>
        <taxon>Viridiplantae</taxon>
        <taxon>Streptophyta</taxon>
        <taxon>Embryophyta</taxon>
        <taxon>Tracheophyta</taxon>
        <taxon>Spermatophyta</taxon>
        <taxon>Magnoliopsida</taxon>
        <taxon>eudicotyledons</taxon>
        <taxon>Gunneridae</taxon>
        <taxon>Pentapetalae</taxon>
        <taxon>rosids</taxon>
        <taxon>fabids</taxon>
        <taxon>Rosales</taxon>
        <taxon>Cannabaceae</taxon>
        <taxon>Trema</taxon>
    </lineage>
</organism>
<feature type="non-terminal residue" evidence="2">
    <location>
        <position position="1"/>
    </location>
</feature>
<keyword evidence="3" id="KW-1185">Reference proteome</keyword>
<dbReference type="EMBL" id="JXTC01001035">
    <property type="protein sequence ID" value="PON33234.1"/>
    <property type="molecule type" value="Genomic_DNA"/>
</dbReference>
<reference evidence="3" key="1">
    <citation type="submission" date="2016-06" db="EMBL/GenBank/DDBJ databases">
        <title>Parallel loss of symbiosis genes in relatives of nitrogen-fixing non-legume Parasponia.</title>
        <authorList>
            <person name="Van Velzen R."/>
            <person name="Holmer R."/>
            <person name="Bu F."/>
            <person name="Rutten L."/>
            <person name="Van Zeijl A."/>
            <person name="Liu W."/>
            <person name="Santuari L."/>
            <person name="Cao Q."/>
            <person name="Sharma T."/>
            <person name="Shen D."/>
            <person name="Roswanjaya Y."/>
            <person name="Wardhani T."/>
            <person name="Kalhor M.S."/>
            <person name="Jansen J."/>
            <person name="Van den Hoogen J."/>
            <person name="Gungor B."/>
            <person name="Hartog M."/>
            <person name="Hontelez J."/>
            <person name="Verver J."/>
            <person name="Yang W.-C."/>
            <person name="Schijlen E."/>
            <person name="Repin R."/>
            <person name="Schilthuizen M."/>
            <person name="Schranz E."/>
            <person name="Heidstra R."/>
            <person name="Miyata K."/>
            <person name="Fedorova E."/>
            <person name="Kohlen W."/>
            <person name="Bisseling T."/>
            <person name="Smit S."/>
            <person name="Geurts R."/>
        </authorList>
    </citation>
    <scope>NUCLEOTIDE SEQUENCE [LARGE SCALE GENOMIC DNA]</scope>
    <source>
        <strain evidence="3">cv. RG33-2</strain>
    </source>
</reference>
<evidence type="ECO:0000313" key="2">
    <source>
        <dbReference type="EMBL" id="PON33234.1"/>
    </source>
</evidence>
<dbReference type="Proteomes" id="UP000237000">
    <property type="component" value="Unassembled WGS sequence"/>
</dbReference>
<accession>A0A2P5A9P6</accession>
<dbReference type="AlphaFoldDB" id="A0A2P5A9P6"/>
<evidence type="ECO:0000256" key="1">
    <source>
        <dbReference type="SAM" id="MobiDB-lite"/>
    </source>
</evidence>
<feature type="region of interest" description="Disordered" evidence="1">
    <location>
        <begin position="1"/>
        <end position="24"/>
    </location>
</feature>
<gene>
    <name evidence="2" type="ORF">TorRG33x02_355240</name>
</gene>
<evidence type="ECO:0000313" key="3">
    <source>
        <dbReference type="Proteomes" id="UP000237000"/>
    </source>
</evidence>
<feature type="compositionally biased region" description="Low complexity" evidence="1">
    <location>
        <begin position="10"/>
        <end position="23"/>
    </location>
</feature>
<dbReference type="InParanoid" id="A0A2P5A9P6"/>